<dbReference type="Pfam" id="PF00856">
    <property type="entry name" value="SET"/>
    <property type="match status" value="1"/>
</dbReference>
<dbReference type="FunFam" id="3.90.1410.10:FF:000007">
    <property type="entry name" value="Ribosomal lysine N-methyltransferase 4"/>
    <property type="match status" value="1"/>
</dbReference>
<dbReference type="SUPFAM" id="SSF82199">
    <property type="entry name" value="SET domain"/>
    <property type="match status" value="1"/>
</dbReference>
<dbReference type="OrthoDB" id="341421at2759"/>
<dbReference type="GO" id="GO:0005634">
    <property type="term" value="C:nucleus"/>
    <property type="evidence" value="ECO:0007669"/>
    <property type="project" value="TreeGrafter"/>
</dbReference>
<feature type="domain" description="SET" evidence="5">
    <location>
        <begin position="34"/>
        <end position="279"/>
    </location>
</feature>
<dbReference type="InterPro" id="IPR001214">
    <property type="entry name" value="SET_dom"/>
</dbReference>
<dbReference type="PANTHER" id="PTHR13271">
    <property type="entry name" value="UNCHARACTERIZED PUTATIVE METHYLTRANSFERASE"/>
    <property type="match status" value="1"/>
</dbReference>
<evidence type="ECO:0000256" key="3">
    <source>
        <dbReference type="ARBA" id="ARBA00022691"/>
    </source>
</evidence>
<feature type="region of interest" description="Disordered" evidence="4">
    <location>
        <begin position="210"/>
        <end position="229"/>
    </location>
</feature>
<evidence type="ECO:0000259" key="5">
    <source>
        <dbReference type="PROSITE" id="PS50280"/>
    </source>
</evidence>
<dbReference type="Gene3D" id="3.90.1410.10">
    <property type="entry name" value="set domain protein methyltransferase, domain 1"/>
    <property type="match status" value="1"/>
</dbReference>
<evidence type="ECO:0000256" key="1">
    <source>
        <dbReference type="ARBA" id="ARBA00022603"/>
    </source>
</evidence>
<dbReference type="GO" id="GO:0032259">
    <property type="term" value="P:methylation"/>
    <property type="evidence" value="ECO:0007669"/>
    <property type="project" value="UniProtKB-KW"/>
</dbReference>
<evidence type="ECO:0000256" key="2">
    <source>
        <dbReference type="ARBA" id="ARBA00022679"/>
    </source>
</evidence>
<dbReference type="Proteomes" id="UP000177622">
    <property type="component" value="Unassembled WGS sequence"/>
</dbReference>
<keyword evidence="7" id="KW-1185">Reference proteome</keyword>
<dbReference type="Pfam" id="PF09273">
    <property type="entry name" value="Rubis-subs-bind"/>
    <property type="match status" value="1"/>
</dbReference>
<evidence type="ECO:0000313" key="7">
    <source>
        <dbReference type="Proteomes" id="UP000177622"/>
    </source>
</evidence>
<protein>
    <recommendedName>
        <fullName evidence="5">SET domain-containing protein</fullName>
    </recommendedName>
</protein>
<accession>A0A1F5LDI0</accession>
<proteinExistence type="predicted"/>
<gene>
    <name evidence="6" type="ORF">PENARI_c014G02564</name>
</gene>
<evidence type="ECO:0000313" key="6">
    <source>
        <dbReference type="EMBL" id="OGE51215.1"/>
    </source>
</evidence>
<dbReference type="GO" id="GO:0016279">
    <property type="term" value="F:protein-lysine N-methyltransferase activity"/>
    <property type="evidence" value="ECO:0007669"/>
    <property type="project" value="TreeGrafter"/>
</dbReference>
<name>A0A1F5LDI0_PENAI</name>
<dbReference type="Gene3D" id="3.90.1420.10">
    <property type="entry name" value="Rubisco LSMT, substrate-binding domain"/>
    <property type="match status" value="1"/>
</dbReference>
<dbReference type="InterPro" id="IPR050600">
    <property type="entry name" value="SETD3_SETD6_MTase"/>
</dbReference>
<dbReference type="InterPro" id="IPR015353">
    <property type="entry name" value="Rubisco_LSMT_subst-bd"/>
</dbReference>
<dbReference type="STRING" id="1835702.A0A1F5LDI0"/>
<dbReference type="GeneID" id="34578178"/>
<sequence>MSSTTHFSDPEGFQQQSDNFISWLQATPGVKLNPNLRLADLRASGAGRGVVAQSNIPEGEELFSIPRGLVLAVQNSELKTLLGQDVEQLGPWLSLMLVMLYEYLQGEKSKWAPYFRVLPSRFDTLMFWSPAELQELQASTIVEKIGREGAEQSILEMIAPVVRGNPALFPPAHGVASFDGDAGAAALLELAHVMGSLIMAYAFDIEKAEDDDDEGEAADDSYMTDDEEEQLPKGMVPLADLLNADADRNNARLYQEEGNLVMKAIKPIQQGEEIFNDYGEIPRADLLRRYGYVTENYAQYDVVELSLSSICQAAGLGNADIESQPRLQFLDEHDILDDGYVIPRPVNANPSLEDILPAELVILLTTLALPEEEFKQRQSKNKPPKPAFEAHQAAILTRALQTQQAQYASSLAQDAQLLASLPPLDMSVASDTSSRRARMALQVRIGEKEVLQAVLGMLEPTATGSLKRPANGDDGDSRQFKTQRM</sequence>
<comment type="caution">
    <text evidence="6">The sequence shown here is derived from an EMBL/GenBank/DDBJ whole genome shotgun (WGS) entry which is preliminary data.</text>
</comment>
<dbReference type="InterPro" id="IPR046341">
    <property type="entry name" value="SET_dom_sf"/>
</dbReference>
<dbReference type="AlphaFoldDB" id="A0A1F5LDI0"/>
<reference evidence="6 7" key="1">
    <citation type="journal article" date="2016" name="Sci. Rep.">
        <title>Penicillium arizonense, a new, genome sequenced fungal species, reveals a high chemical diversity in secreted metabolites.</title>
        <authorList>
            <person name="Grijseels S."/>
            <person name="Nielsen J.C."/>
            <person name="Randelovic M."/>
            <person name="Nielsen J."/>
            <person name="Nielsen K.F."/>
            <person name="Workman M."/>
            <person name="Frisvad J.C."/>
        </authorList>
    </citation>
    <scope>NUCLEOTIDE SEQUENCE [LARGE SCALE GENOMIC DNA]</scope>
    <source>
        <strain evidence="6 7">CBS 141311</strain>
    </source>
</reference>
<keyword evidence="3" id="KW-0949">S-adenosyl-L-methionine</keyword>
<dbReference type="RefSeq" id="XP_022486660.1">
    <property type="nucleotide sequence ID" value="XM_022633444.1"/>
</dbReference>
<dbReference type="PANTHER" id="PTHR13271:SF34">
    <property type="entry name" value="N-LYSINE METHYLTRANSFERASE SETD6"/>
    <property type="match status" value="1"/>
</dbReference>
<dbReference type="EMBL" id="LXJU01000014">
    <property type="protein sequence ID" value="OGE51215.1"/>
    <property type="molecule type" value="Genomic_DNA"/>
</dbReference>
<evidence type="ECO:0000256" key="4">
    <source>
        <dbReference type="SAM" id="MobiDB-lite"/>
    </source>
</evidence>
<dbReference type="InterPro" id="IPR036464">
    <property type="entry name" value="Rubisco_LSMT_subst-bd_sf"/>
</dbReference>
<organism evidence="6 7">
    <name type="scientific">Penicillium arizonense</name>
    <dbReference type="NCBI Taxonomy" id="1835702"/>
    <lineage>
        <taxon>Eukaryota</taxon>
        <taxon>Fungi</taxon>
        <taxon>Dikarya</taxon>
        <taxon>Ascomycota</taxon>
        <taxon>Pezizomycotina</taxon>
        <taxon>Eurotiomycetes</taxon>
        <taxon>Eurotiomycetidae</taxon>
        <taxon>Eurotiales</taxon>
        <taxon>Aspergillaceae</taxon>
        <taxon>Penicillium</taxon>
    </lineage>
</organism>
<feature type="region of interest" description="Disordered" evidence="4">
    <location>
        <begin position="462"/>
        <end position="485"/>
    </location>
</feature>
<dbReference type="PROSITE" id="PS50280">
    <property type="entry name" value="SET"/>
    <property type="match status" value="1"/>
</dbReference>
<keyword evidence="1" id="KW-0489">Methyltransferase</keyword>
<dbReference type="SUPFAM" id="SSF81822">
    <property type="entry name" value="RuBisCo LSMT C-terminal, substrate-binding domain"/>
    <property type="match status" value="1"/>
</dbReference>
<keyword evidence="2" id="KW-0808">Transferase</keyword>